<keyword evidence="2" id="KW-1185">Reference proteome</keyword>
<accession>A0AC60P3T7</accession>
<gene>
    <name evidence="1" type="ORF">HPB47_008804</name>
</gene>
<protein>
    <submittedName>
        <fullName evidence="1">Uncharacterized protein</fullName>
    </submittedName>
</protein>
<name>A0AC60P3T7_IXOPE</name>
<dbReference type="Proteomes" id="UP000805193">
    <property type="component" value="Unassembled WGS sequence"/>
</dbReference>
<reference evidence="1 2" key="1">
    <citation type="journal article" date="2020" name="Cell">
        <title>Large-Scale Comparative Analyses of Tick Genomes Elucidate Their Genetic Diversity and Vector Capacities.</title>
        <authorList>
            <consortium name="Tick Genome and Microbiome Consortium (TIGMIC)"/>
            <person name="Jia N."/>
            <person name="Wang J."/>
            <person name="Shi W."/>
            <person name="Du L."/>
            <person name="Sun Y."/>
            <person name="Zhan W."/>
            <person name="Jiang J.F."/>
            <person name="Wang Q."/>
            <person name="Zhang B."/>
            <person name="Ji P."/>
            <person name="Bell-Sakyi L."/>
            <person name="Cui X.M."/>
            <person name="Yuan T.T."/>
            <person name="Jiang B.G."/>
            <person name="Yang W.F."/>
            <person name="Lam T.T."/>
            <person name="Chang Q.C."/>
            <person name="Ding S.J."/>
            <person name="Wang X.J."/>
            <person name="Zhu J.G."/>
            <person name="Ruan X.D."/>
            <person name="Zhao L."/>
            <person name="Wei J.T."/>
            <person name="Ye R.Z."/>
            <person name="Que T.C."/>
            <person name="Du C.H."/>
            <person name="Zhou Y.H."/>
            <person name="Cheng J.X."/>
            <person name="Dai P.F."/>
            <person name="Guo W.B."/>
            <person name="Han X.H."/>
            <person name="Huang E.J."/>
            <person name="Li L.F."/>
            <person name="Wei W."/>
            <person name="Gao Y.C."/>
            <person name="Liu J.Z."/>
            <person name="Shao H.Z."/>
            <person name="Wang X."/>
            <person name="Wang C.C."/>
            <person name="Yang T.C."/>
            <person name="Huo Q.B."/>
            <person name="Li W."/>
            <person name="Chen H.Y."/>
            <person name="Chen S.E."/>
            <person name="Zhou L.G."/>
            <person name="Ni X.B."/>
            <person name="Tian J.H."/>
            <person name="Sheng Y."/>
            <person name="Liu T."/>
            <person name="Pan Y.S."/>
            <person name="Xia L.Y."/>
            <person name="Li J."/>
            <person name="Zhao F."/>
            <person name="Cao W.C."/>
        </authorList>
    </citation>
    <scope>NUCLEOTIDE SEQUENCE [LARGE SCALE GENOMIC DNA]</scope>
    <source>
        <strain evidence="1">Iper-2018</strain>
    </source>
</reference>
<dbReference type="EMBL" id="JABSTQ010011211">
    <property type="protein sequence ID" value="KAG0414035.1"/>
    <property type="molecule type" value="Genomic_DNA"/>
</dbReference>
<sequence>MSSVAKALSVTVSSAGAALRAPRGGGGSSSQDYRGRMLGQRKASGRRISMPGNVGSADPSARVPGLGPQSGRPPFS</sequence>
<proteinExistence type="predicted"/>
<evidence type="ECO:0000313" key="2">
    <source>
        <dbReference type="Proteomes" id="UP000805193"/>
    </source>
</evidence>
<organism evidence="1 2">
    <name type="scientific">Ixodes persulcatus</name>
    <name type="common">Taiga tick</name>
    <dbReference type="NCBI Taxonomy" id="34615"/>
    <lineage>
        <taxon>Eukaryota</taxon>
        <taxon>Metazoa</taxon>
        <taxon>Ecdysozoa</taxon>
        <taxon>Arthropoda</taxon>
        <taxon>Chelicerata</taxon>
        <taxon>Arachnida</taxon>
        <taxon>Acari</taxon>
        <taxon>Parasitiformes</taxon>
        <taxon>Ixodida</taxon>
        <taxon>Ixodoidea</taxon>
        <taxon>Ixodidae</taxon>
        <taxon>Ixodinae</taxon>
        <taxon>Ixodes</taxon>
    </lineage>
</organism>
<evidence type="ECO:0000313" key="1">
    <source>
        <dbReference type="EMBL" id="KAG0414035.1"/>
    </source>
</evidence>
<comment type="caution">
    <text evidence="1">The sequence shown here is derived from an EMBL/GenBank/DDBJ whole genome shotgun (WGS) entry which is preliminary data.</text>
</comment>